<dbReference type="InterPro" id="IPR036174">
    <property type="entry name" value="Znf_Sec23_Sec24_sf"/>
</dbReference>
<dbReference type="PANTHER" id="PTHR13803">
    <property type="entry name" value="SEC24-RELATED PROTEIN"/>
    <property type="match status" value="1"/>
</dbReference>
<proteinExistence type="inferred from homology"/>
<feature type="domain" description="Sec23/Sec24 trunk" evidence="4">
    <location>
        <begin position="233"/>
        <end position="400"/>
    </location>
</feature>
<dbReference type="SUPFAM" id="SSF53300">
    <property type="entry name" value="vWA-like"/>
    <property type="match status" value="1"/>
</dbReference>
<dbReference type="GO" id="GO:0006886">
    <property type="term" value="P:intracellular protein transport"/>
    <property type="evidence" value="ECO:0007669"/>
    <property type="project" value="InterPro"/>
</dbReference>
<sequence length="401" mass="44224">QPVIRPAMSTPIEQQMSTMHIDSTMPIQPMQPHQQSMQKQPAVNTPLGLPPRPNTKPRIDPNQIPSPIQMQQKDEALYADPDYYYGTCNTEQPLPLASTPFRVLDQGNCNPRFMRSTLQTIPQDHNLVRDTGLPFGLVLQPLAADTDPLPLVPLSSLVRCTRCKGYLNPWCRYTSGGKKFVCNLCEFENTVPEASFCPCDMNGRRMDIEQHPELMLGSVEFEVPSEYHGNVPPVPLHWLLAIDVSRHAIQSGMLKAVCDTVKHMLATGSPAGMKMAIMTFDTSLHFYHMKAGSTQASMMVVSDIQDVFVPMSQGLFVDPIEFKSVIEGLLDQLPSLHQHAFVPHAAFGAAMEAALAAMKQTGGKVSVMQTSLPSLGPGALKSRDDPSLYGTEREKSLFAPQ</sequence>
<dbReference type="Proteomes" id="UP000253551">
    <property type="component" value="Unassembled WGS sequence"/>
</dbReference>
<dbReference type="GO" id="GO:0000149">
    <property type="term" value="F:SNARE binding"/>
    <property type="evidence" value="ECO:0007669"/>
    <property type="project" value="TreeGrafter"/>
</dbReference>
<dbReference type="OrthoDB" id="49016at2759"/>
<dbReference type="SUPFAM" id="SSF82919">
    <property type="entry name" value="Zn-finger domain of Sec23/24"/>
    <property type="match status" value="1"/>
</dbReference>
<dbReference type="AlphaFoldDB" id="A0A367IR22"/>
<dbReference type="SUPFAM" id="SSF81995">
    <property type="entry name" value="beta-sandwich domain of Sec23/24"/>
    <property type="match status" value="1"/>
</dbReference>
<evidence type="ECO:0000256" key="1">
    <source>
        <dbReference type="ARBA" id="ARBA00008334"/>
    </source>
</evidence>
<dbReference type="STRING" id="4846.A0A367IR22"/>
<dbReference type="InterPro" id="IPR050550">
    <property type="entry name" value="SEC23_SEC24_subfamily"/>
</dbReference>
<dbReference type="GO" id="GO:0090110">
    <property type="term" value="P:COPII-coated vesicle cargo loading"/>
    <property type="evidence" value="ECO:0007669"/>
    <property type="project" value="TreeGrafter"/>
</dbReference>
<keyword evidence="6" id="KW-1185">Reference proteome</keyword>
<dbReference type="GO" id="GO:0070971">
    <property type="term" value="C:endoplasmic reticulum exit site"/>
    <property type="evidence" value="ECO:0007669"/>
    <property type="project" value="TreeGrafter"/>
</dbReference>
<feature type="non-terminal residue" evidence="5">
    <location>
        <position position="401"/>
    </location>
</feature>
<comment type="caution">
    <text evidence="5">The sequence shown here is derived from an EMBL/GenBank/DDBJ whole genome shotgun (WGS) entry which is preliminary data.</text>
</comment>
<dbReference type="GO" id="GO:0030127">
    <property type="term" value="C:COPII vesicle coat"/>
    <property type="evidence" value="ECO:0007669"/>
    <property type="project" value="InterPro"/>
</dbReference>
<evidence type="ECO:0000313" key="5">
    <source>
        <dbReference type="EMBL" id="RCH80112.1"/>
    </source>
</evidence>
<dbReference type="Gene3D" id="2.30.30.380">
    <property type="entry name" value="Zn-finger domain of Sec23/24"/>
    <property type="match status" value="1"/>
</dbReference>
<comment type="similarity">
    <text evidence="1">Belongs to the SEC23/SEC24 family. SEC24 subfamily.</text>
</comment>
<dbReference type="PANTHER" id="PTHR13803:SF4">
    <property type="entry name" value="SECRETORY 24CD, ISOFORM C"/>
    <property type="match status" value="1"/>
</dbReference>
<reference evidence="5 6" key="1">
    <citation type="journal article" date="2018" name="G3 (Bethesda)">
        <title>Phylogenetic and Phylogenomic Definition of Rhizopus Species.</title>
        <authorList>
            <person name="Gryganskyi A.P."/>
            <person name="Golan J."/>
            <person name="Dolatabadi S."/>
            <person name="Mondo S."/>
            <person name="Robb S."/>
            <person name="Idnurm A."/>
            <person name="Muszewska A."/>
            <person name="Steczkiewicz K."/>
            <person name="Masonjones S."/>
            <person name="Liao H.L."/>
            <person name="Gajdeczka M.T."/>
            <person name="Anike F."/>
            <person name="Vuek A."/>
            <person name="Anishchenko I.M."/>
            <person name="Voigt K."/>
            <person name="de Hoog G.S."/>
            <person name="Smith M.E."/>
            <person name="Heitman J."/>
            <person name="Vilgalys R."/>
            <person name="Stajich J.E."/>
        </authorList>
    </citation>
    <scope>NUCLEOTIDE SEQUENCE [LARGE SCALE GENOMIC DNA]</scope>
    <source>
        <strain evidence="5 6">LSU 92-RS-03</strain>
    </source>
</reference>
<protein>
    <submittedName>
        <fullName evidence="5">COPII coat Sec23p-Sfb3p heterodimer component</fullName>
    </submittedName>
</protein>
<name>A0A367IR22_RHIST</name>
<dbReference type="Pfam" id="PF04811">
    <property type="entry name" value="Sec23_trunk"/>
    <property type="match status" value="1"/>
</dbReference>
<evidence type="ECO:0000313" key="6">
    <source>
        <dbReference type="Proteomes" id="UP000253551"/>
    </source>
</evidence>
<dbReference type="InterPro" id="IPR006895">
    <property type="entry name" value="Znf_Sec23_Sec24"/>
</dbReference>
<organism evidence="5 6">
    <name type="scientific">Rhizopus stolonifer</name>
    <name type="common">Rhizopus nigricans</name>
    <dbReference type="NCBI Taxonomy" id="4846"/>
    <lineage>
        <taxon>Eukaryota</taxon>
        <taxon>Fungi</taxon>
        <taxon>Fungi incertae sedis</taxon>
        <taxon>Mucoromycota</taxon>
        <taxon>Mucoromycotina</taxon>
        <taxon>Mucoromycetes</taxon>
        <taxon>Mucorales</taxon>
        <taxon>Mucorineae</taxon>
        <taxon>Rhizopodaceae</taxon>
        <taxon>Rhizopus</taxon>
    </lineage>
</organism>
<dbReference type="Gene3D" id="3.40.50.410">
    <property type="entry name" value="von Willebrand factor, type A domain"/>
    <property type="match status" value="1"/>
</dbReference>
<feature type="non-terminal residue" evidence="5">
    <location>
        <position position="1"/>
    </location>
</feature>
<dbReference type="InterPro" id="IPR036465">
    <property type="entry name" value="vWFA_dom_sf"/>
</dbReference>
<feature type="region of interest" description="Disordered" evidence="2">
    <location>
        <begin position="374"/>
        <end position="401"/>
    </location>
</feature>
<accession>A0A367IR22</accession>
<feature type="domain" description="Zinc finger Sec23/Sec24-type" evidence="3">
    <location>
        <begin position="158"/>
        <end position="193"/>
    </location>
</feature>
<dbReference type="GO" id="GO:0008270">
    <property type="term" value="F:zinc ion binding"/>
    <property type="evidence" value="ECO:0007669"/>
    <property type="project" value="InterPro"/>
</dbReference>
<evidence type="ECO:0000259" key="3">
    <source>
        <dbReference type="Pfam" id="PF04810"/>
    </source>
</evidence>
<feature type="compositionally biased region" description="Basic and acidic residues" evidence="2">
    <location>
        <begin position="381"/>
        <end position="401"/>
    </location>
</feature>
<gene>
    <name evidence="5" type="primary">SFB3_2</name>
    <name evidence="5" type="ORF">CU098_003627</name>
</gene>
<evidence type="ECO:0000259" key="4">
    <source>
        <dbReference type="Pfam" id="PF04811"/>
    </source>
</evidence>
<dbReference type="EMBL" id="PJQM01006175">
    <property type="protein sequence ID" value="RCH80112.1"/>
    <property type="molecule type" value="Genomic_DNA"/>
</dbReference>
<dbReference type="InterPro" id="IPR006896">
    <property type="entry name" value="Sec23/24_trunk_dom"/>
</dbReference>
<evidence type="ECO:0000256" key="2">
    <source>
        <dbReference type="SAM" id="MobiDB-lite"/>
    </source>
</evidence>
<dbReference type="Pfam" id="PF04810">
    <property type="entry name" value="zf-Sec23_Sec24"/>
    <property type="match status" value="1"/>
</dbReference>